<dbReference type="PROSITE" id="PS50893">
    <property type="entry name" value="ABC_TRANSPORTER_2"/>
    <property type="match status" value="1"/>
</dbReference>
<keyword evidence="5 11" id="KW-0067">ATP-binding</keyword>
<dbReference type="GO" id="GO:0005524">
    <property type="term" value="F:ATP binding"/>
    <property type="evidence" value="ECO:0007669"/>
    <property type="project" value="UniProtKB-KW"/>
</dbReference>
<keyword evidence="2" id="KW-0813">Transport</keyword>
<proteinExistence type="predicted"/>
<dbReference type="InterPro" id="IPR003593">
    <property type="entry name" value="AAA+_ATPase"/>
</dbReference>
<dbReference type="GO" id="GO:0015421">
    <property type="term" value="F:ABC-type oligopeptide transporter activity"/>
    <property type="evidence" value="ECO:0007669"/>
    <property type="project" value="TreeGrafter"/>
</dbReference>
<comment type="subcellular location">
    <subcellularLocation>
        <location evidence="1">Cell membrane</location>
        <topology evidence="1">Multi-pass membrane protein</topology>
    </subcellularLocation>
</comment>
<feature type="transmembrane region" description="Helical" evidence="8">
    <location>
        <begin position="276"/>
        <end position="294"/>
    </location>
</feature>
<evidence type="ECO:0000256" key="4">
    <source>
        <dbReference type="ARBA" id="ARBA00022741"/>
    </source>
</evidence>
<evidence type="ECO:0000313" key="12">
    <source>
        <dbReference type="Proteomes" id="UP000442469"/>
    </source>
</evidence>
<evidence type="ECO:0000313" key="11">
    <source>
        <dbReference type="EMBL" id="MUG22874.1"/>
    </source>
</evidence>
<reference evidence="11 12" key="1">
    <citation type="submission" date="2019-11" db="EMBL/GenBank/DDBJ databases">
        <title>Draft genome sequences of five Paenibacillus species of dairy origin.</title>
        <authorList>
            <person name="Olajide A.M."/>
            <person name="Chen S."/>
            <person name="Lapointe G."/>
        </authorList>
    </citation>
    <scope>NUCLEOTIDE SEQUENCE [LARGE SCALE GENOMIC DNA]</scope>
    <source>
        <strain evidence="11 12">3CT49</strain>
    </source>
</reference>
<keyword evidence="3 8" id="KW-0812">Transmembrane</keyword>
<keyword evidence="4" id="KW-0547">Nucleotide-binding</keyword>
<dbReference type="InterPro" id="IPR003439">
    <property type="entry name" value="ABC_transporter-like_ATP-bd"/>
</dbReference>
<dbReference type="Proteomes" id="UP000442469">
    <property type="component" value="Unassembled WGS sequence"/>
</dbReference>
<feature type="domain" description="ABC transporter" evidence="9">
    <location>
        <begin position="332"/>
        <end position="540"/>
    </location>
</feature>
<organism evidence="11 12">
    <name type="scientific">Paenibacillus macerans</name>
    <name type="common">Bacillus macerans</name>
    <dbReference type="NCBI Taxonomy" id="44252"/>
    <lineage>
        <taxon>Bacteria</taxon>
        <taxon>Bacillati</taxon>
        <taxon>Bacillota</taxon>
        <taxon>Bacilli</taxon>
        <taxon>Bacillales</taxon>
        <taxon>Paenibacillaceae</taxon>
        <taxon>Paenibacillus</taxon>
    </lineage>
</organism>
<evidence type="ECO:0000256" key="5">
    <source>
        <dbReference type="ARBA" id="ARBA00022840"/>
    </source>
</evidence>
<evidence type="ECO:0000256" key="6">
    <source>
        <dbReference type="ARBA" id="ARBA00022989"/>
    </source>
</evidence>
<evidence type="ECO:0000256" key="8">
    <source>
        <dbReference type="SAM" id="Phobius"/>
    </source>
</evidence>
<dbReference type="Pfam" id="PF00664">
    <property type="entry name" value="ABC_membrane"/>
    <property type="match status" value="1"/>
</dbReference>
<dbReference type="InterPro" id="IPR039421">
    <property type="entry name" value="Type_1_exporter"/>
</dbReference>
<dbReference type="InterPro" id="IPR027417">
    <property type="entry name" value="P-loop_NTPase"/>
</dbReference>
<dbReference type="InterPro" id="IPR015856">
    <property type="entry name" value="ABC_transpr_CbiO/EcfA_su"/>
</dbReference>
<protein>
    <submittedName>
        <fullName evidence="11">ATP-binding cassette domain-containing protein</fullName>
    </submittedName>
</protein>
<dbReference type="AlphaFoldDB" id="A0A6N8ETJ2"/>
<dbReference type="GO" id="GO:0005886">
    <property type="term" value="C:plasma membrane"/>
    <property type="evidence" value="ECO:0007669"/>
    <property type="project" value="UniProtKB-SubCell"/>
</dbReference>
<dbReference type="PANTHER" id="PTHR43394">
    <property type="entry name" value="ATP-DEPENDENT PERMEASE MDL1, MITOCHONDRIAL"/>
    <property type="match status" value="1"/>
</dbReference>
<dbReference type="Gene3D" id="1.20.1560.10">
    <property type="entry name" value="ABC transporter type 1, transmembrane domain"/>
    <property type="match status" value="1"/>
</dbReference>
<evidence type="ECO:0000256" key="2">
    <source>
        <dbReference type="ARBA" id="ARBA00022448"/>
    </source>
</evidence>
<dbReference type="EMBL" id="WNZZ01000006">
    <property type="protein sequence ID" value="MUG22874.1"/>
    <property type="molecule type" value="Genomic_DNA"/>
</dbReference>
<evidence type="ECO:0000256" key="3">
    <source>
        <dbReference type="ARBA" id="ARBA00022692"/>
    </source>
</evidence>
<dbReference type="PROSITE" id="PS50929">
    <property type="entry name" value="ABC_TM1F"/>
    <property type="match status" value="1"/>
</dbReference>
<dbReference type="CDD" id="cd03225">
    <property type="entry name" value="ABC_cobalt_CbiO_domain1"/>
    <property type="match status" value="1"/>
</dbReference>
<dbReference type="PANTHER" id="PTHR43394:SF1">
    <property type="entry name" value="ATP-BINDING CASSETTE SUB-FAMILY B MEMBER 10, MITOCHONDRIAL"/>
    <property type="match status" value="1"/>
</dbReference>
<feature type="domain" description="ABC transmembrane type-1" evidence="10">
    <location>
        <begin position="20"/>
        <end position="302"/>
    </location>
</feature>
<dbReference type="Pfam" id="PF00005">
    <property type="entry name" value="ABC_tran"/>
    <property type="match status" value="1"/>
</dbReference>
<feature type="transmembrane region" description="Helical" evidence="8">
    <location>
        <begin position="20"/>
        <end position="39"/>
    </location>
</feature>
<dbReference type="Gene3D" id="3.40.50.300">
    <property type="entry name" value="P-loop containing nucleotide triphosphate hydrolases"/>
    <property type="match status" value="1"/>
</dbReference>
<evidence type="ECO:0000256" key="1">
    <source>
        <dbReference type="ARBA" id="ARBA00004651"/>
    </source>
</evidence>
<gene>
    <name evidence="11" type="ORF">GNQ08_10665</name>
</gene>
<sequence>MKHSMLIIQLFKNNFKKIVLLFIISLFSLLLYNIVLPYMNGFYIDELTYKININTAIKTIIWLALLNFLGITISFLQTYSLNYINTKIAISINTKLIEHLHKCPLKYTRQFNPTFLTEQINNDSNIITNYYIGIATQGTVGLIIFITTILILSKFSLLICLFFLLSIPLYLLIYYLFKKSLYTSSLKLKNEQSNFFSEINQQMSDIKSIKLNSWFSEYRKNMTKAYSNFFNFVVKFINISTLSTSVNALLLSIVNLITLLIGGIEVINNKITIGELTIIITYINSLVGSFQYFIEQAKNYQTTKVSVDRLENHLKVPLENNGEIKLDHIDYIQLENVSFQYDGKVIIENLSYMFEKGKVYGIIGRNGMGKSTLINLICGIFQDYTGHISYNNLPIEELNLYEIRKKVFGVAEQNQIQFRTDLITSIKFGNNEPDESLLSGMLKGFHLVDKIELESKDSDLSGGELQKSSIIRALLKDPQVLILDEPTSMMDKNGYNYLISIINEIKTNKIIILITHDNSLKFECDEILDLEEQFLLVQQQ</sequence>
<evidence type="ECO:0000259" key="10">
    <source>
        <dbReference type="PROSITE" id="PS50929"/>
    </source>
</evidence>
<comment type="caution">
    <text evidence="11">The sequence shown here is derived from an EMBL/GenBank/DDBJ whole genome shotgun (WGS) entry which is preliminary data.</text>
</comment>
<feature type="transmembrane region" description="Helical" evidence="8">
    <location>
        <begin position="130"/>
        <end position="149"/>
    </location>
</feature>
<accession>A0A6N8ETJ2</accession>
<dbReference type="RefSeq" id="WP_155619910.1">
    <property type="nucleotide sequence ID" value="NZ_BOSD01000034.1"/>
</dbReference>
<feature type="transmembrane region" description="Helical" evidence="8">
    <location>
        <begin position="59"/>
        <end position="79"/>
    </location>
</feature>
<keyword evidence="7 8" id="KW-0472">Membrane</keyword>
<feature type="transmembrane region" description="Helical" evidence="8">
    <location>
        <begin position="248"/>
        <end position="267"/>
    </location>
</feature>
<dbReference type="SUPFAM" id="SSF52540">
    <property type="entry name" value="P-loop containing nucleoside triphosphate hydrolases"/>
    <property type="match status" value="1"/>
</dbReference>
<keyword evidence="6 8" id="KW-1133">Transmembrane helix</keyword>
<dbReference type="GO" id="GO:0016887">
    <property type="term" value="F:ATP hydrolysis activity"/>
    <property type="evidence" value="ECO:0007669"/>
    <property type="project" value="InterPro"/>
</dbReference>
<name>A0A6N8ETJ2_PAEMA</name>
<dbReference type="InterPro" id="IPR011527">
    <property type="entry name" value="ABC1_TM_dom"/>
</dbReference>
<dbReference type="SUPFAM" id="SSF90123">
    <property type="entry name" value="ABC transporter transmembrane region"/>
    <property type="match status" value="1"/>
</dbReference>
<feature type="transmembrane region" description="Helical" evidence="8">
    <location>
        <begin position="155"/>
        <end position="177"/>
    </location>
</feature>
<evidence type="ECO:0000259" key="9">
    <source>
        <dbReference type="PROSITE" id="PS50893"/>
    </source>
</evidence>
<dbReference type="InterPro" id="IPR036640">
    <property type="entry name" value="ABC1_TM_sf"/>
</dbReference>
<dbReference type="CDD" id="cd07346">
    <property type="entry name" value="ABC_6TM_exporters"/>
    <property type="match status" value="1"/>
</dbReference>
<evidence type="ECO:0000256" key="7">
    <source>
        <dbReference type="ARBA" id="ARBA00023136"/>
    </source>
</evidence>
<dbReference type="SMART" id="SM00382">
    <property type="entry name" value="AAA"/>
    <property type="match status" value="1"/>
</dbReference>